<protein>
    <submittedName>
        <fullName evidence="1">Uncharacterized protein</fullName>
    </submittedName>
</protein>
<dbReference type="OrthoDB" id="10570708at2759"/>
<dbReference type="KEGG" id="tva:4773339"/>
<name>A2DW24_TRIV3</name>
<dbReference type="VEuPathDB" id="TrichDB:TVAGG3_0805230"/>
<reference evidence="1" key="2">
    <citation type="journal article" date="2007" name="Science">
        <title>Draft genome sequence of the sexually transmitted pathogen Trichomonas vaginalis.</title>
        <authorList>
            <person name="Carlton J.M."/>
            <person name="Hirt R.P."/>
            <person name="Silva J.C."/>
            <person name="Delcher A.L."/>
            <person name="Schatz M."/>
            <person name="Zhao Q."/>
            <person name="Wortman J.R."/>
            <person name="Bidwell S.L."/>
            <person name="Alsmark U.C.M."/>
            <person name="Besteiro S."/>
            <person name="Sicheritz-Ponten T."/>
            <person name="Noel C.J."/>
            <person name="Dacks J.B."/>
            <person name="Foster P.G."/>
            <person name="Simillion C."/>
            <person name="Van de Peer Y."/>
            <person name="Miranda-Saavedra D."/>
            <person name="Barton G.J."/>
            <person name="Westrop G.D."/>
            <person name="Mueller S."/>
            <person name="Dessi D."/>
            <person name="Fiori P.L."/>
            <person name="Ren Q."/>
            <person name="Paulsen I."/>
            <person name="Zhang H."/>
            <person name="Bastida-Corcuera F.D."/>
            <person name="Simoes-Barbosa A."/>
            <person name="Brown M.T."/>
            <person name="Hayes R.D."/>
            <person name="Mukherjee M."/>
            <person name="Okumura C.Y."/>
            <person name="Schneider R."/>
            <person name="Smith A.J."/>
            <person name="Vanacova S."/>
            <person name="Villalvazo M."/>
            <person name="Haas B.J."/>
            <person name="Pertea M."/>
            <person name="Feldblyum T.V."/>
            <person name="Utterback T.R."/>
            <person name="Shu C.L."/>
            <person name="Osoegawa K."/>
            <person name="de Jong P.J."/>
            <person name="Hrdy I."/>
            <person name="Horvathova L."/>
            <person name="Zubacova Z."/>
            <person name="Dolezal P."/>
            <person name="Malik S.B."/>
            <person name="Logsdon J.M. Jr."/>
            <person name="Henze K."/>
            <person name="Gupta A."/>
            <person name="Wang C.C."/>
            <person name="Dunne R.L."/>
            <person name="Upcroft J.A."/>
            <person name="Upcroft P."/>
            <person name="White O."/>
            <person name="Salzberg S.L."/>
            <person name="Tang P."/>
            <person name="Chiu C.-H."/>
            <person name="Lee Y.-S."/>
            <person name="Embley T.M."/>
            <person name="Coombs G.H."/>
            <person name="Mottram J.C."/>
            <person name="Tachezy J."/>
            <person name="Fraser-Liggett C.M."/>
            <person name="Johnson P.J."/>
        </authorList>
    </citation>
    <scope>NUCLEOTIDE SEQUENCE [LARGE SCALE GENOMIC DNA]</scope>
    <source>
        <strain evidence="1">G3</strain>
    </source>
</reference>
<organism evidence="1 2">
    <name type="scientific">Trichomonas vaginalis (strain ATCC PRA-98 / G3)</name>
    <dbReference type="NCBI Taxonomy" id="412133"/>
    <lineage>
        <taxon>Eukaryota</taxon>
        <taxon>Metamonada</taxon>
        <taxon>Parabasalia</taxon>
        <taxon>Trichomonadida</taxon>
        <taxon>Trichomonadidae</taxon>
        <taxon>Trichomonas</taxon>
    </lineage>
</organism>
<dbReference type="VEuPathDB" id="TrichDB:TVAG_224010"/>
<reference evidence="1" key="1">
    <citation type="submission" date="2006-10" db="EMBL/GenBank/DDBJ databases">
        <authorList>
            <person name="Amadeo P."/>
            <person name="Zhao Q."/>
            <person name="Wortman J."/>
            <person name="Fraser-Liggett C."/>
            <person name="Carlton J."/>
        </authorList>
    </citation>
    <scope>NUCLEOTIDE SEQUENCE</scope>
    <source>
        <strain evidence="1">G3</strain>
    </source>
</reference>
<dbReference type="InParanoid" id="A2DW24"/>
<accession>A2DW24</accession>
<dbReference type="Proteomes" id="UP000001542">
    <property type="component" value="Unassembled WGS sequence"/>
</dbReference>
<dbReference type="EMBL" id="DS113257">
    <property type="protein sequence ID" value="EAY15325.1"/>
    <property type="molecule type" value="Genomic_DNA"/>
</dbReference>
<dbReference type="AlphaFoldDB" id="A2DW24"/>
<sequence length="192" mass="21822">MNFQHGFPYRIVFDVETNEESLNGGYPLVFLVDDIDAILHSWDKPAPQLFTTISVMSIMSLRENCFDQTTEVALSAICAASVLQELFPNFQPSDLGIEFPSLFNELWDIYSNFGKNIIPDTISIFQKPDYVLPEIPEDMWICFVRQLCDVAKTDFTKLLDRVKPIPLNITISLQGYKQYTGSGNYAATQNSE</sequence>
<dbReference type="RefSeq" id="XP_001327548.1">
    <property type="nucleotide sequence ID" value="XM_001327513.1"/>
</dbReference>
<evidence type="ECO:0000313" key="2">
    <source>
        <dbReference type="Proteomes" id="UP000001542"/>
    </source>
</evidence>
<keyword evidence="2" id="KW-1185">Reference proteome</keyword>
<evidence type="ECO:0000313" key="1">
    <source>
        <dbReference type="EMBL" id="EAY15325.1"/>
    </source>
</evidence>
<gene>
    <name evidence="1" type="ORF">TVAG_224010</name>
</gene>
<proteinExistence type="predicted"/>